<dbReference type="InterPro" id="IPR029058">
    <property type="entry name" value="AB_hydrolase_fold"/>
</dbReference>
<keyword evidence="2" id="KW-0378">Hydrolase</keyword>
<sequence length="271" mass="30993">MKKVLVKFASILFPNQITTFAYNQLTNPQIRKLRENELETLNKAEKENFSFKDFNIKLYTWKSGEKKILLIHGWEGQAGNFSDIVKALLLNGYTVYSFDGPSHGFSSKGATSLFEFTELVGILIRIFNVRELISHSFGGVATTYSLFNNQDLEIDKYVLLTTPDKFVERIDDVSKMVGITNKVKNKLIDRLEIETGIDVLKLNVSDFVKSIKVKKAIIIHDKDDKVIPISRSLNVHKNWGVSQFKEINGTGHFRILRTKKVIDEVINYLKS</sequence>
<evidence type="ECO:0000259" key="1">
    <source>
        <dbReference type="Pfam" id="PF00561"/>
    </source>
</evidence>
<protein>
    <submittedName>
        <fullName evidence="2">Alpha/beta hydrolase</fullName>
    </submittedName>
</protein>
<dbReference type="InterPro" id="IPR000073">
    <property type="entry name" value="AB_hydrolase_1"/>
</dbReference>
<comment type="caution">
    <text evidence="2">The sequence shown here is derived from an EMBL/GenBank/DDBJ whole genome shotgun (WGS) entry which is preliminary data.</text>
</comment>
<evidence type="ECO:0000313" key="2">
    <source>
        <dbReference type="EMBL" id="MDT0621474.1"/>
    </source>
</evidence>
<proteinExistence type="predicted"/>
<dbReference type="Gene3D" id="3.40.50.1820">
    <property type="entry name" value="alpha/beta hydrolase"/>
    <property type="match status" value="1"/>
</dbReference>
<name>A0ABU3BH60_9FLAO</name>
<dbReference type="Proteomes" id="UP001250662">
    <property type="component" value="Unassembled WGS sequence"/>
</dbReference>
<gene>
    <name evidence="2" type="ORF">RM520_07550</name>
</gene>
<dbReference type="EMBL" id="JAVRHU010000002">
    <property type="protein sequence ID" value="MDT0621474.1"/>
    <property type="molecule type" value="Genomic_DNA"/>
</dbReference>
<dbReference type="RefSeq" id="WP_311387548.1">
    <property type="nucleotide sequence ID" value="NZ_JAVRHU010000002.1"/>
</dbReference>
<accession>A0ABU3BH60</accession>
<organism evidence="2 3">
    <name type="scientific">Croceitalea vernalis</name>
    <dbReference type="NCBI Taxonomy" id="3075599"/>
    <lineage>
        <taxon>Bacteria</taxon>
        <taxon>Pseudomonadati</taxon>
        <taxon>Bacteroidota</taxon>
        <taxon>Flavobacteriia</taxon>
        <taxon>Flavobacteriales</taxon>
        <taxon>Flavobacteriaceae</taxon>
        <taxon>Croceitalea</taxon>
    </lineage>
</organism>
<evidence type="ECO:0000313" key="3">
    <source>
        <dbReference type="Proteomes" id="UP001250662"/>
    </source>
</evidence>
<dbReference type="Pfam" id="PF00561">
    <property type="entry name" value="Abhydrolase_1"/>
    <property type="match status" value="1"/>
</dbReference>
<dbReference type="SUPFAM" id="SSF53474">
    <property type="entry name" value="alpha/beta-Hydrolases"/>
    <property type="match status" value="1"/>
</dbReference>
<keyword evidence="3" id="KW-1185">Reference proteome</keyword>
<dbReference type="GO" id="GO:0016787">
    <property type="term" value="F:hydrolase activity"/>
    <property type="evidence" value="ECO:0007669"/>
    <property type="project" value="UniProtKB-KW"/>
</dbReference>
<reference evidence="2 3" key="1">
    <citation type="submission" date="2023-09" db="EMBL/GenBank/DDBJ databases">
        <authorList>
            <person name="Rey-Velasco X."/>
        </authorList>
    </citation>
    <scope>NUCLEOTIDE SEQUENCE [LARGE SCALE GENOMIC DNA]</scope>
    <source>
        <strain evidence="2 3">P007</strain>
    </source>
</reference>
<feature type="domain" description="AB hydrolase-1" evidence="1">
    <location>
        <begin position="68"/>
        <end position="166"/>
    </location>
</feature>